<dbReference type="AlphaFoldDB" id="A0A0E9N6F7"/>
<keyword evidence="3" id="KW-1185">Reference proteome</keyword>
<comment type="caution">
    <text evidence="2">The sequence shown here is derived from an EMBL/GenBank/DDBJ whole genome shotgun (WGS) entry which is preliminary data.</text>
</comment>
<dbReference type="EMBL" id="BBWV01000005">
    <property type="protein sequence ID" value="GAO45373.1"/>
    <property type="molecule type" value="Genomic_DNA"/>
</dbReference>
<evidence type="ECO:0000313" key="2">
    <source>
        <dbReference type="EMBL" id="GAO45373.1"/>
    </source>
</evidence>
<sequence length="52" mass="5978">MEKTQKKNTGIWWLGFFVSTAALIAAIVLHWEYLTMIIPFVCTSFVKAMDII</sequence>
<evidence type="ECO:0000256" key="1">
    <source>
        <dbReference type="SAM" id="Phobius"/>
    </source>
</evidence>
<evidence type="ECO:0000313" key="3">
    <source>
        <dbReference type="Proteomes" id="UP000033121"/>
    </source>
</evidence>
<feature type="transmembrane region" description="Helical" evidence="1">
    <location>
        <begin position="12"/>
        <end position="31"/>
    </location>
</feature>
<dbReference type="Proteomes" id="UP000033121">
    <property type="component" value="Unassembled WGS sequence"/>
</dbReference>
<keyword evidence="1" id="KW-0472">Membrane</keyword>
<keyword evidence="1" id="KW-0812">Transmembrane</keyword>
<accession>A0A0E9N6F7</accession>
<dbReference type="STRING" id="1220578.FPE01S_05_00700"/>
<gene>
    <name evidence="2" type="ORF">FPE01S_05_00700</name>
</gene>
<protein>
    <submittedName>
        <fullName evidence="2">Uncharacterized protein</fullName>
    </submittedName>
</protein>
<keyword evidence="1" id="KW-1133">Transmembrane helix</keyword>
<name>A0A0E9N6F7_9BACT</name>
<reference evidence="2 3" key="1">
    <citation type="submission" date="2015-04" db="EMBL/GenBank/DDBJ databases">
        <title>Whole genome shotgun sequence of Flavihumibacter petaseus NBRC 106054.</title>
        <authorList>
            <person name="Miyazawa S."/>
            <person name="Hosoyama A."/>
            <person name="Hashimoto M."/>
            <person name="Noguchi M."/>
            <person name="Tsuchikane K."/>
            <person name="Ohji S."/>
            <person name="Yamazoe A."/>
            <person name="Ichikawa N."/>
            <person name="Kimura A."/>
            <person name="Fujita N."/>
        </authorList>
    </citation>
    <scope>NUCLEOTIDE SEQUENCE [LARGE SCALE GENOMIC DNA]</scope>
    <source>
        <strain evidence="2 3">NBRC 106054</strain>
    </source>
</reference>
<organism evidence="2 3">
    <name type="scientific">Flavihumibacter petaseus NBRC 106054</name>
    <dbReference type="NCBI Taxonomy" id="1220578"/>
    <lineage>
        <taxon>Bacteria</taxon>
        <taxon>Pseudomonadati</taxon>
        <taxon>Bacteroidota</taxon>
        <taxon>Chitinophagia</taxon>
        <taxon>Chitinophagales</taxon>
        <taxon>Chitinophagaceae</taxon>
        <taxon>Flavihumibacter</taxon>
    </lineage>
</organism>
<dbReference type="RefSeq" id="WP_169749216.1">
    <property type="nucleotide sequence ID" value="NZ_BBWV01000005.1"/>
</dbReference>
<proteinExistence type="predicted"/>